<proteinExistence type="inferred from homology"/>
<dbReference type="EMBL" id="JAPWTJ010000931">
    <property type="protein sequence ID" value="KAJ8974782.1"/>
    <property type="molecule type" value="Genomic_DNA"/>
</dbReference>
<reference evidence="9" key="1">
    <citation type="journal article" date="2023" name="Insect Mol. Biol.">
        <title>Genome sequencing provides insights into the evolution of gene families encoding plant cell wall-degrading enzymes in longhorned beetles.</title>
        <authorList>
            <person name="Shin N.R."/>
            <person name="Okamura Y."/>
            <person name="Kirsch R."/>
            <person name="Pauchet Y."/>
        </authorList>
    </citation>
    <scope>NUCLEOTIDE SEQUENCE</scope>
    <source>
        <strain evidence="9">MMC_N1</strain>
    </source>
</reference>
<dbReference type="PANTHER" id="PTHR22930:SF269">
    <property type="entry name" value="NUCLEASE HARBI1-LIKE PROTEIN"/>
    <property type="match status" value="1"/>
</dbReference>
<dbReference type="InterPro" id="IPR027806">
    <property type="entry name" value="HARBI1_dom"/>
</dbReference>
<evidence type="ECO:0000256" key="4">
    <source>
        <dbReference type="ARBA" id="ARBA00022722"/>
    </source>
</evidence>
<keyword evidence="6" id="KW-0378">Hydrolase</keyword>
<evidence type="ECO:0000256" key="6">
    <source>
        <dbReference type="ARBA" id="ARBA00022801"/>
    </source>
</evidence>
<gene>
    <name evidence="9" type="ORF">NQ317_017432</name>
</gene>
<feature type="domain" description="DDE Tnp4" evidence="8">
    <location>
        <begin position="173"/>
        <end position="264"/>
    </location>
</feature>
<organism evidence="9 10">
    <name type="scientific">Molorchus minor</name>
    <dbReference type="NCBI Taxonomy" id="1323400"/>
    <lineage>
        <taxon>Eukaryota</taxon>
        <taxon>Metazoa</taxon>
        <taxon>Ecdysozoa</taxon>
        <taxon>Arthropoda</taxon>
        <taxon>Hexapoda</taxon>
        <taxon>Insecta</taxon>
        <taxon>Pterygota</taxon>
        <taxon>Neoptera</taxon>
        <taxon>Endopterygota</taxon>
        <taxon>Coleoptera</taxon>
        <taxon>Polyphaga</taxon>
        <taxon>Cucujiformia</taxon>
        <taxon>Chrysomeloidea</taxon>
        <taxon>Cerambycidae</taxon>
        <taxon>Lamiinae</taxon>
        <taxon>Monochamini</taxon>
        <taxon>Molorchus</taxon>
    </lineage>
</organism>
<evidence type="ECO:0000256" key="1">
    <source>
        <dbReference type="ARBA" id="ARBA00001968"/>
    </source>
</evidence>
<comment type="subcellular location">
    <subcellularLocation>
        <location evidence="2">Nucleus</location>
    </subcellularLocation>
</comment>
<evidence type="ECO:0000313" key="10">
    <source>
        <dbReference type="Proteomes" id="UP001162164"/>
    </source>
</evidence>
<evidence type="ECO:0000313" key="9">
    <source>
        <dbReference type="EMBL" id="KAJ8974782.1"/>
    </source>
</evidence>
<keyword evidence="5" id="KW-0479">Metal-binding</keyword>
<comment type="cofactor">
    <cofactor evidence="1">
        <name>a divalent metal cation</name>
        <dbReference type="ChEBI" id="CHEBI:60240"/>
    </cofactor>
</comment>
<dbReference type="InterPro" id="IPR045249">
    <property type="entry name" value="HARBI1-like"/>
</dbReference>
<dbReference type="Pfam" id="PF13359">
    <property type="entry name" value="DDE_Tnp_4"/>
    <property type="match status" value="1"/>
</dbReference>
<keyword evidence="7" id="KW-0539">Nucleus</keyword>
<protein>
    <recommendedName>
        <fullName evidence="8">DDE Tnp4 domain-containing protein</fullName>
    </recommendedName>
</protein>
<evidence type="ECO:0000259" key="8">
    <source>
        <dbReference type="Pfam" id="PF13359"/>
    </source>
</evidence>
<dbReference type="Proteomes" id="UP001162164">
    <property type="component" value="Unassembled WGS sequence"/>
</dbReference>
<dbReference type="PANTHER" id="PTHR22930">
    <property type="match status" value="1"/>
</dbReference>
<evidence type="ECO:0000256" key="5">
    <source>
        <dbReference type="ARBA" id="ARBA00022723"/>
    </source>
</evidence>
<keyword evidence="10" id="KW-1185">Reference proteome</keyword>
<evidence type="ECO:0000256" key="7">
    <source>
        <dbReference type="ARBA" id="ARBA00023242"/>
    </source>
</evidence>
<evidence type="ECO:0000256" key="2">
    <source>
        <dbReference type="ARBA" id="ARBA00004123"/>
    </source>
</evidence>
<comment type="similarity">
    <text evidence="3">Belongs to the HARBI1 family.</text>
</comment>
<keyword evidence="4" id="KW-0540">Nuclease</keyword>
<sequence>MDQKTNTDDLELLLLLALSTLAVRTMTKKRKKRRWWVRPIYEQKARKLQGHGYNLLQELKLKDSDIPSITKRSYREPIPPEHRLALTLRFLATGDSLQTCAFAYRVAKCTASKIINETCCEIWNSLVNMYLKPPVGEKWQEIETGFCNIWQLPNCIGALDGKHKKIEAPPNMLMALCDAHYKFTYVDNGAYGSQSDGGILKNSVLGKKLINNNLNTPKDKIMPNTNIPVPLYFVGDEAFPLRTDLMRPYNRKNLNREKSIFNYRSPFGNSWSTKFG</sequence>
<evidence type="ECO:0000256" key="3">
    <source>
        <dbReference type="ARBA" id="ARBA00006958"/>
    </source>
</evidence>
<accession>A0ABQ9JBH0</accession>
<name>A0ABQ9JBH0_9CUCU</name>
<comment type="caution">
    <text evidence="9">The sequence shown here is derived from an EMBL/GenBank/DDBJ whole genome shotgun (WGS) entry which is preliminary data.</text>
</comment>